<keyword evidence="2" id="KW-0132">Cell division</keyword>
<comment type="subunit">
    <text evidence="2">Component of a cohesin-like complex composed of ScpA, ScpB and the Smc homodimer, in which ScpA and ScpB bind to the head domain of Smc. The presence of the three proteins is required for the association of the complex with DNA.</text>
</comment>
<dbReference type="PANTHER" id="PTHR33969:SF2">
    <property type="entry name" value="SEGREGATION AND CONDENSATION PROTEIN A"/>
    <property type="match status" value="1"/>
</dbReference>
<comment type="similarity">
    <text evidence="2">Belongs to the ScpA family.</text>
</comment>
<organism evidence="3 4">
    <name type="scientific">SAR324 cluster bacterium</name>
    <dbReference type="NCBI Taxonomy" id="2024889"/>
    <lineage>
        <taxon>Bacteria</taxon>
        <taxon>Deltaproteobacteria</taxon>
        <taxon>SAR324 cluster</taxon>
    </lineage>
</organism>
<keyword evidence="2" id="KW-0131">Cell cycle</keyword>
<reference evidence="4" key="1">
    <citation type="submission" date="2017-09" db="EMBL/GenBank/DDBJ databases">
        <title>The Reconstruction of 2,631 Draft Metagenome-Assembled Genomes from the Global Oceans.</title>
        <authorList>
            <person name="Tully B.J."/>
            <person name="Graham E.D."/>
            <person name="Heidelberg J.F."/>
        </authorList>
    </citation>
    <scope>NUCLEOTIDE SEQUENCE [LARGE SCALE GENOMIC DNA]</scope>
</reference>
<gene>
    <name evidence="2" type="primary">scpA</name>
    <name evidence="3" type="ORF">CMN54_10160</name>
</gene>
<dbReference type="GO" id="GO:0007059">
    <property type="term" value="P:chromosome segregation"/>
    <property type="evidence" value="ECO:0007669"/>
    <property type="project" value="UniProtKB-UniRule"/>
</dbReference>
<name>A0A2D6YKR6_9DELT</name>
<evidence type="ECO:0000313" key="4">
    <source>
        <dbReference type="Proteomes" id="UP000226525"/>
    </source>
</evidence>
<accession>A0A2D6YKR6</accession>
<sequence>MTELEAVPILGIFPDREKPLEVKIEIFEGPLELLLHMIRKKKVSIDEVRLADLTAAYLDYIRALQSVDLDVAGEFLEIAATLILIKSRTLISKPTVEESDEEEDPEETLRRRLVEYQRFKDAAYTIGSRDWLGRDVFPRGEEDIEVSAHKVGEISTTHTLSEDISLIDLLDSFKQVMQRSPRIQYHQVEPEKYRIEDRILELLNMLQTKNSLLFEHLFPRFQNKKYFILTFLAVLEMLKYRLIQVVQSESFGPIHCISHPELEKTLPNWHKLESLYL</sequence>
<dbReference type="InterPro" id="IPR003768">
    <property type="entry name" value="ScpA"/>
</dbReference>
<dbReference type="Pfam" id="PF02616">
    <property type="entry name" value="SMC_ScpA"/>
    <property type="match status" value="1"/>
</dbReference>
<evidence type="ECO:0000313" key="3">
    <source>
        <dbReference type="EMBL" id="MAH63788.1"/>
    </source>
</evidence>
<dbReference type="EMBL" id="NZEX01000114">
    <property type="protein sequence ID" value="MAH63788.1"/>
    <property type="molecule type" value="Genomic_DNA"/>
</dbReference>
<proteinExistence type="inferred from homology"/>
<keyword evidence="2" id="KW-0159">Chromosome partition</keyword>
<keyword evidence="2" id="KW-0963">Cytoplasm</keyword>
<dbReference type="Gene3D" id="6.10.250.2410">
    <property type="match status" value="1"/>
</dbReference>
<dbReference type="GO" id="GO:0005737">
    <property type="term" value="C:cytoplasm"/>
    <property type="evidence" value="ECO:0007669"/>
    <property type="project" value="UniProtKB-SubCell"/>
</dbReference>
<dbReference type="GO" id="GO:0006260">
    <property type="term" value="P:DNA replication"/>
    <property type="evidence" value="ECO:0007669"/>
    <property type="project" value="UniProtKB-UniRule"/>
</dbReference>
<evidence type="ECO:0000256" key="1">
    <source>
        <dbReference type="ARBA" id="ARBA00044777"/>
    </source>
</evidence>
<protein>
    <recommendedName>
        <fullName evidence="1 2">Segregation and condensation protein A</fullName>
    </recommendedName>
</protein>
<dbReference type="Proteomes" id="UP000226525">
    <property type="component" value="Unassembled WGS sequence"/>
</dbReference>
<dbReference type="PANTHER" id="PTHR33969">
    <property type="entry name" value="SEGREGATION AND CONDENSATION PROTEIN A"/>
    <property type="match status" value="1"/>
</dbReference>
<comment type="function">
    <text evidence="2">Participates in chromosomal partition during cell division. May act via the formation of a condensin-like complex containing Smc and ScpB that pull DNA away from mid-cell into both cell halves.</text>
</comment>
<comment type="caution">
    <text evidence="3">The sequence shown here is derived from an EMBL/GenBank/DDBJ whole genome shotgun (WGS) entry which is preliminary data.</text>
</comment>
<dbReference type="HAMAP" id="MF_01805">
    <property type="entry name" value="ScpA"/>
    <property type="match status" value="1"/>
</dbReference>
<dbReference type="GO" id="GO:0051301">
    <property type="term" value="P:cell division"/>
    <property type="evidence" value="ECO:0007669"/>
    <property type="project" value="UniProtKB-KW"/>
</dbReference>
<evidence type="ECO:0000256" key="2">
    <source>
        <dbReference type="HAMAP-Rule" id="MF_01805"/>
    </source>
</evidence>
<comment type="subcellular location">
    <subcellularLocation>
        <location evidence="2">Cytoplasm</location>
    </subcellularLocation>
    <text evidence="2">Associated with two foci at the outer edges of the nucleoid region in young cells, and at four foci within both cell halves in older cells.</text>
</comment>
<dbReference type="AlphaFoldDB" id="A0A2D6YKR6"/>